<dbReference type="PANTHER" id="PTHR30013">
    <property type="entry name" value="NIFE / NIFESE HYDROGENASE SMALL SUBUNIT FAMILY MEMBER"/>
    <property type="match status" value="1"/>
</dbReference>
<evidence type="ECO:0000256" key="3">
    <source>
        <dbReference type="ARBA" id="ARBA00023002"/>
    </source>
</evidence>
<proteinExistence type="predicted"/>
<protein>
    <submittedName>
        <fullName evidence="7">Hydrogenase</fullName>
    </submittedName>
</protein>
<evidence type="ECO:0000259" key="6">
    <source>
        <dbReference type="Pfam" id="PF14720"/>
    </source>
</evidence>
<gene>
    <name evidence="7" type="ORF">DHV22_10940</name>
</gene>
<dbReference type="InterPro" id="IPR037024">
    <property type="entry name" value="NiFe_Hase_small_N_sf"/>
</dbReference>
<dbReference type="GO" id="GO:0008901">
    <property type="term" value="F:ferredoxin hydrogenase activity"/>
    <property type="evidence" value="ECO:0007669"/>
    <property type="project" value="InterPro"/>
</dbReference>
<dbReference type="InterPro" id="IPR027394">
    <property type="entry name" value="Cytochrome-c3_hydrogenase_C"/>
</dbReference>
<dbReference type="GO" id="GO:0009055">
    <property type="term" value="F:electron transfer activity"/>
    <property type="evidence" value="ECO:0007669"/>
    <property type="project" value="TreeGrafter"/>
</dbReference>
<sequence>IPGCPAHPDWITQILVAIAVGRIGDVVIDDYHRPKTFFTDFVQDGCTNVTNFAQKVDGNFGKRGGCLFYEVGCRGPMTRASCNNILWNRQSSKTRSNYPCLGCTEPGFPHHDLKKGSVFNTMKYMGVFPKEVPTGRNKVAYYIEAGFQKVMPTNKRVMETSK</sequence>
<evidence type="ECO:0000256" key="5">
    <source>
        <dbReference type="ARBA" id="ARBA00023014"/>
    </source>
</evidence>
<evidence type="ECO:0000256" key="1">
    <source>
        <dbReference type="ARBA" id="ARBA00022485"/>
    </source>
</evidence>
<keyword evidence="1" id="KW-0004">4Fe-4S</keyword>
<dbReference type="Gene3D" id="4.10.480.10">
    <property type="entry name" value="Cytochrome-c3 hydrogenase, C-terminal domain"/>
    <property type="match status" value="1"/>
</dbReference>
<dbReference type="InterPro" id="IPR001821">
    <property type="entry name" value="NiFe_hydrogenase_ssu"/>
</dbReference>
<accession>A0A3D6BSZ4</accession>
<feature type="domain" description="Cytochrome-c3 hydrogenase C-terminal" evidence="6">
    <location>
        <begin position="38"/>
        <end position="111"/>
    </location>
</feature>
<evidence type="ECO:0000313" key="8">
    <source>
        <dbReference type="Proteomes" id="UP000263268"/>
    </source>
</evidence>
<dbReference type="PANTHER" id="PTHR30013:SF5">
    <property type="entry name" value="HYDROGENASE SMALL SUBUNIT"/>
    <property type="match status" value="1"/>
</dbReference>
<dbReference type="GO" id="GO:0046872">
    <property type="term" value="F:metal ion binding"/>
    <property type="evidence" value="ECO:0007669"/>
    <property type="project" value="UniProtKB-KW"/>
</dbReference>
<dbReference type="SUPFAM" id="SSF56770">
    <property type="entry name" value="HydA/Nqo6-like"/>
    <property type="match status" value="1"/>
</dbReference>
<dbReference type="GO" id="GO:0016020">
    <property type="term" value="C:membrane"/>
    <property type="evidence" value="ECO:0007669"/>
    <property type="project" value="TreeGrafter"/>
</dbReference>
<dbReference type="EMBL" id="DPRK01000178">
    <property type="protein sequence ID" value="HCY82068.1"/>
    <property type="molecule type" value="Genomic_DNA"/>
</dbReference>
<reference evidence="7 8" key="1">
    <citation type="journal article" date="2018" name="Nat. Biotechnol.">
        <title>A standardized bacterial taxonomy based on genome phylogeny substantially revises the tree of life.</title>
        <authorList>
            <person name="Parks D.H."/>
            <person name="Chuvochina M."/>
            <person name="Waite D.W."/>
            <person name="Rinke C."/>
            <person name="Skarshewski A."/>
            <person name="Chaumeil P.A."/>
            <person name="Hugenholtz P."/>
        </authorList>
    </citation>
    <scope>NUCLEOTIDE SEQUENCE [LARGE SCALE GENOMIC DNA]</scope>
    <source>
        <strain evidence="7">UBA10227</strain>
    </source>
</reference>
<dbReference type="Pfam" id="PF14720">
    <property type="entry name" value="NiFe_hyd_SSU_C"/>
    <property type="match status" value="1"/>
</dbReference>
<keyword evidence="5" id="KW-0411">Iron-sulfur</keyword>
<evidence type="ECO:0000256" key="4">
    <source>
        <dbReference type="ARBA" id="ARBA00023004"/>
    </source>
</evidence>
<keyword evidence="4" id="KW-0408">Iron</keyword>
<dbReference type="GO" id="GO:0044569">
    <property type="term" value="C:[Ni-Fe] hydrogenase complex"/>
    <property type="evidence" value="ECO:0007669"/>
    <property type="project" value="TreeGrafter"/>
</dbReference>
<dbReference type="GO" id="GO:0009061">
    <property type="term" value="P:anaerobic respiration"/>
    <property type="evidence" value="ECO:0007669"/>
    <property type="project" value="TreeGrafter"/>
</dbReference>
<keyword evidence="3" id="KW-0560">Oxidoreductase</keyword>
<keyword evidence="2" id="KW-0479">Metal-binding</keyword>
<organism evidence="7 8">
    <name type="scientific">Xanthomarina gelatinilytica</name>
    <dbReference type="NCBI Taxonomy" id="1137281"/>
    <lineage>
        <taxon>Bacteria</taxon>
        <taxon>Pseudomonadati</taxon>
        <taxon>Bacteroidota</taxon>
        <taxon>Flavobacteriia</taxon>
        <taxon>Flavobacteriales</taxon>
        <taxon>Flavobacteriaceae</taxon>
        <taxon>Xanthomarina</taxon>
    </lineage>
</organism>
<dbReference type="Proteomes" id="UP000263268">
    <property type="component" value="Unassembled WGS sequence"/>
</dbReference>
<evidence type="ECO:0000313" key="7">
    <source>
        <dbReference type="EMBL" id="HCY82068.1"/>
    </source>
</evidence>
<dbReference type="AlphaFoldDB" id="A0A3D6BSZ4"/>
<comment type="caution">
    <text evidence="7">The sequence shown here is derived from an EMBL/GenBank/DDBJ whole genome shotgun (WGS) entry which is preliminary data.</text>
</comment>
<name>A0A3D6BSZ4_9FLAO</name>
<dbReference type="GO" id="GO:0051539">
    <property type="term" value="F:4 iron, 4 sulfur cluster binding"/>
    <property type="evidence" value="ECO:0007669"/>
    <property type="project" value="UniProtKB-KW"/>
</dbReference>
<dbReference type="Gene3D" id="3.40.50.700">
    <property type="entry name" value="NADH:ubiquinone oxidoreductase-like, 20kDa subunit"/>
    <property type="match status" value="1"/>
</dbReference>
<dbReference type="InterPro" id="IPR037148">
    <property type="entry name" value="NiFe-Hase_small_C_sf"/>
</dbReference>
<evidence type="ECO:0000256" key="2">
    <source>
        <dbReference type="ARBA" id="ARBA00022723"/>
    </source>
</evidence>
<dbReference type="GO" id="GO:0009375">
    <property type="term" value="C:ferredoxin hydrogenase complex"/>
    <property type="evidence" value="ECO:0007669"/>
    <property type="project" value="InterPro"/>
</dbReference>
<feature type="non-terminal residue" evidence="7">
    <location>
        <position position="1"/>
    </location>
</feature>